<feature type="domain" description="Multi-ubiquitin" evidence="1">
    <location>
        <begin position="80"/>
        <end position="145"/>
    </location>
</feature>
<sequence length="358" mass="40299">MKFTITMWDGADFTNPAQFKTKTPSARQILNEFGFIPPDEHILLHASDSGVLEEIALDREFELEKGADAKFIAFRSDRSFKFALNERRMPWGESAIPMATLKSVTSTPDDQEFVLERKDKPDKVLADDDVVSLDDPDLERIYTRRREWKLKVQDVVLTILTPTIVVKDALVKAGIDPTTGWTAAIKYKDAPREAITLDGIIDLTRKGIEKLWLRPSHIQNGEAIPSFPRAFALRDEDEDYLSKSDLKLETVIEGGRRWAILRDFPLPSGYTFSAADIAIEVPPTYPTAQLDMFYCHPHLARVSGGAIPQTQSSQSIEGKSYQRWSRHRTGATTWKPESDSIITHIAIIADAIAKEVGQ</sequence>
<gene>
    <name evidence="2" type="ORF">Q9K01_14535</name>
</gene>
<comment type="caution">
    <text evidence="2">The sequence shown here is derived from an EMBL/GenBank/DDBJ whole genome shotgun (WGS) entry which is preliminary data.</text>
</comment>
<name>A0ABT9HBZ2_9SPHN</name>
<organism evidence="2 3">
    <name type="scientific">Qipengyuania benthica</name>
    <dbReference type="NCBI Taxonomy" id="3067651"/>
    <lineage>
        <taxon>Bacteria</taxon>
        <taxon>Pseudomonadati</taxon>
        <taxon>Pseudomonadota</taxon>
        <taxon>Alphaproteobacteria</taxon>
        <taxon>Sphingomonadales</taxon>
        <taxon>Erythrobacteraceae</taxon>
        <taxon>Qipengyuania</taxon>
    </lineage>
</organism>
<keyword evidence="3" id="KW-1185">Reference proteome</keyword>
<dbReference type="EMBL" id="JAVAIL010000006">
    <property type="protein sequence ID" value="MDP4540841.1"/>
    <property type="molecule type" value="Genomic_DNA"/>
</dbReference>
<proteinExistence type="predicted"/>
<evidence type="ECO:0000313" key="2">
    <source>
        <dbReference type="EMBL" id="MDP4540841.1"/>
    </source>
</evidence>
<dbReference type="InterPro" id="IPR025701">
    <property type="entry name" value="UBQ-conjugat_E2_E"/>
</dbReference>
<dbReference type="Pfam" id="PF14452">
    <property type="entry name" value="Multi_ubiq"/>
    <property type="match status" value="1"/>
</dbReference>
<dbReference type="InterPro" id="IPR027802">
    <property type="entry name" value="Multi-ubiquitin_dom"/>
</dbReference>
<accession>A0ABT9HBZ2</accession>
<dbReference type="Pfam" id="PF14462">
    <property type="entry name" value="Prok-E2_E"/>
    <property type="match status" value="1"/>
</dbReference>
<protein>
    <submittedName>
        <fullName evidence="2">Multiubiquitin domain-containing protein</fullName>
    </submittedName>
</protein>
<reference evidence="2 3" key="1">
    <citation type="submission" date="2023-08" db="EMBL/GenBank/DDBJ databases">
        <title>genomic of DY56.</title>
        <authorList>
            <person name="Wang Y."/>
        </authorList>
    </citation>
    <scope>NUCLEOTIDE SEQUENCE [LARGE SCALE GENOMIC DNA]</scope>
    <source>
        <strain evidence="2 3">DY56-A-20</strain>
    </source>
</reference>
<dbReference type="Proteomes" id="UP001235664">
    <property type="component" value="Unassembled WGS sequence"/>
</dbReference>
<evidence type="ECO:0000313" key="3">
    <source>
        <dbReference type="Proteomes" id="UP001235664"/>
    </source>
</evidence>
<evidence type="ECO:0000259" key="1">
    <source>
        <dbReference type="Pfam" id="PF14452"/>
    </source>
</evidence>